<feature type="transmembrane region" description="Helical" evidence="6">
    <location>
        <begin position="168"/>
        <end position="194"/>
    </location>
</feature>
<dbReference type="InterPro" id="IPR002549">
    <property type="entry name" value="AI-2E-like"/>
</dbReference>
<gene>
    <name evidence="7" type="ordered locus">sll0597</name>
</gene>
<dbReference type="KEGG" id="syn:sll0597"/>
<protein>
    <submittedName>
        <fullName evidence="7">Sll0597 protein</fullName>
    </submittedName>
</protein>
<reference evidence="7 8" key="2">
    <citation type="journal article" date="1996" name="DNA Res.">
        <title>Sequence analysis of the genome of the unicellular cyanobacterium Synechocystis sp. strain PCC6803. II. Sequence determination of the entire genome and assignment of potential protein-coding regions.</title>
        <authorList>
            <person name="Kaneko T."/>
            <person name="Sato S."/>
            <person name="Kotani H."/>
            <person name="Tanaka A."/>
            <person name="Asamizu E."/>
            <person name="Nakamura Y."/>
            <person name="Miyajima N."/>
            <person name="Hirosawa M."/>
            <person name="Sugiura M."/>
            <person name="Sasamoto S."/>
            <person name="Kimura T."/>
            <person name="Hosouchi T."/>
            <person name="Matsuno A."/>
            <person name="Muraki A."/>
            <person name="Nakazaki N."/>
            <person name="Naruo K."/>
            <person name="Okumura S."/>
            <person name="Shimpo S."/>
            <person name="Takeuchi C."/>
            <person name="Wada T."/>
            <person name="Watanabe A."/>
            <person name="Yamada M."/>
            <person name="Yasuda M."/>
            <person name="Tabata S."/>
        </authorList>
    </citation>
    <scope>NUCLEOTIDE SEQUENCE [LARGE SCALE GENOMIC DNA]</scope>
    <source>
        <strain evidence="8">ATCC 27184 / PCC 6803 / Kazusa</strain>
    </source>
</reference>
<dbReference type="PRINTS" id="PR01414">
    <property type="entry name" value="CCMBBIOGNSIS"/>
</dbReference>
<feature type="transmembrane region" description="Helical" evidence="6">
    <location>
        <begin position="322"/>
        <end position="349"/>
    </location>
</feature>
<sequence length="375" mass="40804">MNIAPVVDSLSAPAMLEELKQSPPWLRLSLLFPLFFLNGWLIYKAMGFLQPLSSLLVAAALLAFLLDIPVRILVEKGLKRPWAVASVLLIALVVISLFLLIVIPLAIDQLGQLLDNLPGWFRSGNAQLLMLQAWVNEHYANLQVDLQPLISQAIEKLSRILNSFGNQLLGLVGVTISTSINGLILLVLTIFLVLGGEKIWDGIFSWFPHPWQRDLQNLIRDTFEGYFATQAILAGILSVAQMVVFTLLQAPYAILFAITIGLSTLIPFASALSIIVISLLLMLENFWLGVKILLAAVIVGQINDNVISPRLMGNRTGLNPAWIIVSLFVGSKLGGVLGLLVAVPLASVIKATSDRLRGLPKKSGEQPAEVSVVST</sequence>
<feature type="transmembrane region" description="Helical" evidence="6">
    <location>
        <begin position="25"/>
        <end position="43"/>
    </location>
</feature>
<feature type="transmembrane region" description="Helical" evidence="6">
    <location>
        <begin position="286"/>
        <end position="302"/>
    </location>
</feature>
<evidence type="ECO:0000313" key="7">
    <source>
        <dbReference type="EMBL" id="BAA10607.1"/>
    </source>
</evidence>
<dbReference type="PaxDb" id="1148-1001769"/>
<evidence type="ECO:0000256" key="1">
    <source>
        <dbReference type="ARBA" id="ARBA00004141"/>
    </source>
</evidence>
<evidence type="ECO:0000256" key="4">
    <source>
        <dbReference type="ARBA" id="ARBA00022989"/>
    </source>
</evidence>
<dbReference type="EnsemblBacteria" id="BAA10607">
    <property type="protein sequence ID" value="BAA10607"/>
    <property type="gene ID" value="BAA10607"/>
</dbReference>
<dbReference type="PANTHER" id="PTHR21716:SF66">
    <property type="entry name" value="TRANSPORT PROTEIN SLL0063-RELATED"/>
    <property type="match status" value="1"/>
</dbReference>
<keyword evidence="3 6" id="KW-0812">Transmembrane</keyword>
<evidence type="ECO:0000256" key="5">
    <source>
        <dbReference type="ARBA" id="ARBA00023136"/>
    </source>
</evidence>
<name>Q55851_SYNY3</name>
<dbReference type="AlphaFoldDB" id="Q55851"/>
<accession>Q55851</accession>
<dbReference type="FunCoup" id="Q55851">
    <property type="interactions" value="350"/>
</dbReference>
<dbReference type="PIR" id="S76663">
    <property type="entry name" value="S76663"/>
</dbReference>
<comment type="subcellular location">
    <subcellularLocation>
        <location evidence="1">Membrane</location>
        <topology evidence="1">Multi-pass membrane protein</topology>
    </subcellularLocation>
</comment>
<evidence type="ECO:0000313" key="8">
    <source>
        <dbReference type="Proteomes" id="UP000001425"/>
    </source>
</evidence>
<keyword evidence="8" id="KW-1185">Reference proteome</keyword>
<evidence type="ECO:0000256" key="6">
    <source>
        <dbReference type="SAM" id="Phobius"/>
    </source>
</evidence>
<feature type="transmembrane region" description="Helical" evidence="6">
    <location>
        <begin position="226"/>
        <end position="248"/>
    </location>
</feature>
<feature type="transmembrane region" description="Helical" evidence="6">
    <location>
        <begin position="49"/>
        <end position="70"/>
    </location>
</feature>
<keyword evidence="4 6" id="KW-1133">Transmembrane helix</keyword>
<dbReference type="GO" id="GO:0055085">
    <property type="term" value="P:transmembrane transport"/>
    <property type="evidence" value="ECO:0000318"/>
    <property type="project" value="GO_Central"/>
</dbReference>
<evidence type="ECO:0000256" key="3">
    <source>
        <dbReference type="ARBA" id="ARBA00022692"/>
    </source>
</evidence>
<dbReference type="Pfam" id="PF01594">
    <property type="entry name" value="AI-2E_transport"/>
    <property type="match status" value="1"/>
</dbReference>
<organism evidence="7 8">
    <name type="scientific">Synechocystis sp. (strain ATCC 27184 / PCC 6803 / Kazusa)</name>
    <dbReference type="NCBI Taxonomy" id="1111708"/>
    <lineage>
        <taxon>Bacteria</taxon>
        <taxon>Bacillati</taxon>
        <taxon>Cyanobacteriota</taxon>
        <taxon>Cyanophyceae</taxon>
        <taxon>Synechococcales</taxon>
        <taxon>Merismopediaceae</taxon>
        <taxon>Synechocystis</taxon>
    </lineage>
</organism>
<feature type="transmembrane region" description="Helical" evidence="6">
    <location>
        <begin position="82"/>
        <end position="107"/>
    </location>
</feature>
<feature type="transmembrane region" description="Helical" evidence="6">
    <location>
        <begin position="254"/>
        <end position="279"/>
    </location>
</feature>
<dbReference type="EMBL" id="BA000022">
    <property type="protein sequence ID" value="BAA10607.1"/>
    <property type="molecule type" value="Genomic_DNA"/>
</dbReference>
<dbReference type="eggNOG" id="COG0628">
    <property type="taxonomic scope" value="Bacteria"/>
</dbReference>
<reference evidence="7 8" key="1">
    <citation type="journal article" date="1995" name="DNA Res.">
        <title>Sequence analysis of the genome of the unicellular cyanobacterium Synechocystis sp. strain PCC6803. I. Sequence features in the 1 Mb region from map positions 64% to 92% of the genome.</title>
        <authorList>
            <person name="Kaneko T."/>
            <person name="Tanaka A."/>
            <person name="Sato S."/>
            <person name="Kotani H."/>
            <person name="Sazuka T."/>
            <person name="Miyajima N."/>
            <person name="Sugiura M."/>
            <person name="Tabata S."/>
        </authorList>
    </citation>
    <scope>NUCLEOTIDE SEQUENCE [LARGE SCALE GENOMIC DNA]</scope>
    <source>
        <strain evidence="8">ATCC 27184 / PCC 6803 / Kazusa</strain>
    </source>
</reference>
<evidence type="ECO:0000256" key="2">
    <source>
        <dbReference type="ARBA" id="ARBA00009773"/>
    </source>
</evidence>
<proteinExistence type="inferred from homology"/>
<dbReference type="InParanoid" id="Q55851"/>
<comment type="similarity">
    <text evidence="2">Belongs to the autoinducer-2 exporter (AI-2E) (TC 2.A.86) family.</text>
</comment>
<dbReference type="PhylomeDB" id="Q55851"/>
<dbReference type="GO" id="GO:0016020">
    <property type="term" value="C:membrane"/>
    <property type="evidence" value="ECO:0007669"/>
    <property type="project" value="UniProtKB-SubCell"/>
</dbReference>
<keyword evidence="5 6" id="KW-0472">Membrane</keyword>
<dbReference type="PANTHER" id="PTHR21716">
    <property type="entry name" value="TRANSMEMBRANE PROTEIN"/>
    <property type="match status" value="1"/>
</dbReference>
<dbReference type="Proteomes" id="UP000001425">
    <property type="component" value="Chromosome"/>
</dbReference>
<dbReference type="STRING" id="1148.gene:10500111"/>